<dbReference type="eggNOG" id="ENOG502QQ1I">
    <property type="taxonomic scope" value="Eukaryota"/>
</dbReference>
<reference evidence="1" key="1">
    <citation type="submission" date="2015-04" db="UniProtKB">
        <authorList>
            <consortium name="EnsemblPlants"/>
        </authorList>
    </citation>
    <scope>IDENTIFICATION</scope>
</reference>
<protein>
    <submittedName>
        <fullName evidence="1">Uncharacterized protein</fullName>
    </submittedName>
</protein>
<evidence type="ECO:0000313" key="1">
    <source>
        <dbReference type="EnsemblPlants" id="OPUNC08G04230.1"/>
    </source>
</evidence>
<dbReference type="Gramene" id="OPUNC08G04230.1">
    <property type="protein sequence ID" value="OPUNC08G04230.1"/>
    <property type="gene ID" value="OPUNC08G04230"/>
</dbReference>
<sequence>MTMDPKEDVPSSSHACGAPSMAATKLPSCSTRLRSPATTAACFLPASLLLLFLLLRRPPMGSFPPTIPGGSVSSRRTELYGRMARDLDERGAAFLDGGETSQSLTLSELFDTRDGAVVPRLKAANPPVRANVLYLDPEFAAVISKAVKEVFLPYFNQAIWFQNMSIYHFSMFHASHHLEPIVASEDEIQAEVDAVKRVTEDVCPLRIVLDRVVLTSTGVLLGLWQVESGTDPADIRSRLREALPRAPQKQLYDPVMLHTSLARILGHPKLPQEGNAQSLDHVKFFHDLVAQVNSKIRGFQAAVKELWFVEEYDVLALALNGKMKVRRLQFGCKGHGNGKI</sequence>
<dbReference type="PANTHER" id="PTHR37204">
    <property type="entry name" value="TRANSMEMBRANE PROTEIN"/>
    <property type="match status" value="1"/>
</dbReference>
<dbReference type="PANTHER" id="PTHR37204:SF1">
    <property type="entry name" value="TRANSMEMBRANE PROTEIN"/>
    <property type="match status" value="1"/>
</dbReference>
<dbReference type="Proteomes" id="UP000026962">
    <property type="component" value="Chromosome 8"/>
</dbReference>
<evidence type="ECO:0000313" key="2">
    <source>
        <dbReference type="Proteomes" id="UP000026962"/>
    </source>
</evidence>
<keyword evidence="2" id="KW-1185">Reference proteome</keyword>
<dbReference type="HOGENOM" id="CLU_069933_0_0_1"/>
<accession>A0A0E0LRR7</accession>
<organism evidence="1">
    <name type="scientific">Oryza punctata</name>
    <name type="common">Red rice</name>
    <dbReference type="NCBI Taxonomy" id="4537"/>
    <lineage>
        <taxon>Eukaryota</taxon>
        <taxon>Viridiplantae</taxon>
        <taxon>Streptophyta</taxon>
        <taxon>Embryophyta</taxon>
        <taxon>Tracheophyta</taxon>
        <taxon>Spermatophyta</taxon>
        <taxon>Magnoliopsida</taxon>
        <taxon>Liliopsida</taxon>
        <taxon>Poales</taxon>
        <taxon>Poaceae</taxon>
        <taxon>BOP clade</taxon>
        <taxon>Oryzoideae</taxon>
        <taxon>Oryzeae</taxon>
        <taxon>Oryzinae</taxon>
        <taxon>Oryza</taxon>
    </lineage>
</organism>
<dbReference type="OMA" id="IYHFSMF"/>
<reference evidence="1" key="2">
    <citation type="submission" date="2018-05" db="EMBL/GenBank/DDBJ databases">
        <title>OpunRS2 (Oryza punctata Reference Sequence Version 2).</title>
        <authorList>
            <person name="Zhang J."/>
            <person name="Kudrna D."/>
            <person name="Lee S."/>
            <person name="Talag J."/>
            <person name="Welchert J."/>
            <person name="Wing R.A."/>
        </authorList>
    </citation>
    <scope>NUCLEOTIDE SEQUENCE [LARGE SCALE GENOMIC DNA]</scope>
</reference>
<proteinExistence type="predicted"/>
<dbReference type="STRING" id="4537.A0A0E0LRR7"/>
<dbReference type="EnsemblPlants" id="OPUNC08G04230.1">
    <property type="protein sequence ID" value="OPUNC08G04230.1"/>
    <property type="gene ID" value="OPUNC08G04230"/>
</dbReference>
<name>A0A0E0LRR7_ORYPU</name>
<dbReference type="AlphaFoldDB" id="A0A0E0LRR7"/>